<feature type="domain" description="PilZ" evidence="1">
    <location>
        <begin position="5"/>
        <end position="103"/>
    </location>
</feature>
<evidence type="ECO:0000313" key="3">
    <source>
        <dbReference type="Proteomes" id="UP001143362"/>
    </source>
</evidence>
<keyword evidence="3" id="KW-1185">Reference proteome</keyword>
<dbReference type="Proteomes" id="UP001143362">
    <property type="component" value="Unassembled WGS sequence"/>
</dbReference>
<dbReference type="Pfam" id="PF07238">
    <property type="entry name" value="PilZ"/>
    <property type="match status" value="1"/>
</dbReference>
<dbReference type="EMBL" id="SHNN01000001">
    <property type="protein sequence ID" value="MCX2979502.1"/>
    <property type="molecule type" value="Genomic_DNA"/>
</dbReference>
<evidence type="ECO:0000313" key="2">
    <source>
        <dbReference type="EMBL" id="MCX2979502.1"/>
    </source>
</evidence>
<proteinExistence type="predicted"/>
<dbReference type="SUPFAM" id="SSF141371">
    <property type="entry name" value="PilZ domain-like"/>
    <property type="match status" value="1"/>
</dbReference>
<name>A0ABT3TDG5_9GAMM</name>
<accession>A0ABT3TDG5</accession>
<evidence type="ECO:0000259" key="1">
    <source>
        <dbReference type="Pfam" id="PF07238"/>
    </source>
</evidence>
<dbReference type="Gene3D" id="2.40.10.220">
    <property type="entry name" value="predicted glycosyltransferase like domains"/>
    <property type="match status" value="1"/>
</dbReference>
<organism evidence="2 3">
    <name type="scientific">Candidatus Litorirhabdus singularis</name>
    <dbReference type="NCBI Taxonomy" id="2518993"/>
    <lineage>
        <taxon>Bacteria</taxon>
        <taxon>Pseudomonadati</taxon>
        <taxon>Pseudomonadota</taxon>
        <taxon>Gammaproteobacteria</taxon>
        <taxon>Cellvibrionales</taxon>
        <taxon>Halieaceae</taxon>
        <taxon>Candidatus Litorirhabdus</taxon>
    </lineage>
</organism>
<dbReference type="InterPro" id="IPR009875">
    <property type="entry name" value="PilZ_domain"/>
</dbReference>
<gene>
    <name evidence="2" type="ORF">EYC98_01355</name>
</gene>
<comment type="caution">
    <text evidence="2">The sequence shown here is derived from an EMBL/GenBank/DDBJ whole genome shotgun (WGS) entry which is preliminary data.</text>
</comment>
<reference evidence="2" key="1">
    <citation type="submission" date="2019-02" db="EMBL/GenBank/DDBJ databases">
        <authorList>
            <person name="Li S.-H."/>
        </authorList>
    </citation>
    <scope>NUCLEOTIDE SEQUENCE</scope>
    <source>
        <strain evidence="2">IMCC14734</strain>
    </source>
</reference>
<dbReference type="RefSeq" id="WP_279243503.1">
    <property type="nucleotide sequence ID" value="NZ_SHNN01000001.1"/>
</dbReference>
<sequence length="118" mass="13034">MSLEKRQWQRLEEHSTVFIETLCAGEQTLQPTEIVICSSVEVSTTGVRVCVDDALQTGSILQLGVQLHGAEQPLYLVGEVRWCAADPQRSGSYTVGFELIESDGTDYLAWCNMVSSVH</sequence>
<protein>
    <submittedName>
        <fullName evidence="2">PilZ domain-containing protein</fullName>
    </submittedName>
</protein>